<dbReference type="RefSeq" id="WP_211472760.1">
    <property type="nucleotide sequence ID" value="NZ_JAGSXH010000299.1"/>
</dbReference>
<gene>
    <name evidence="1" type="ORF">KGA66_28880</name>
</gene>
<evidence type="ECO:0000313" key="2">
    <source>
        <dbReference type="Proteomes" id="UP000677913"/>
    </source>
</evidence>
<name>A0A8J7WT20_9ACTN</name>
<dbReference type="AlphaFoldDB" id="A0A8J7WT20"/>
<keyword evidence="2" id="KW-1185">Reference proteome</keyword>
<evidence type="ECO:0000313" key="1">
    <source>
        <dbReference type="EMBL" id="MBS2967083.1"/>
    </source>
</evidence>
<reference evidence="1" key="1">
    <citation type="submission" date="2021-04" db="EMBL/GenBank/DDBJ databases">
        <title>Genome based classification of Actinospica acidithermotolerans sp. nov., an actinobacterium isolated from an Indonesian hot spring.</title>
        <authorList>
            <person name="Kusuma A.B."/>
            <person name="Putra K.E."/>
            <person name="Nafisah S."/>
            <person name="Loh J."/>
            <person name="Nouioui I."/>
            <person name="Goodfellow M."/>
        </authorList>
    </citation>
    <scope>NUCLEOTIDE SEQUENCE</scope>
    <source>
        <strain evidence="1">DSM 45618</strain>
    </source>
</reference>
<dbReference type="EMBL" id="JAGSXH010000299">
    <property type="protein sequence ID" value="MBS2967083.1"/>
    <property type="molecule type" value="Genomic_DNA"/>
</dbReference>
<sequence>MATVPQSTKDSLERRLTAHARTRRPEVAGLRLRHHGAFAWIDAELPDGEIVPLIRLRYLGSADEWGFGLYLASSDKYEDQILPTGGFTGTPEEALDCACELYLDAPDF</sequence>
<comment type="caution">
    <text evidence="1">The sequence shown here is derived from an EMBL/GenBank/DDBJ whole genome shotgun (WGS) entry which is preliminary data.</text>
</comment>
<dbReference type="Proteomes" id="UP000677913">
    <property type="component" value="Unassembled WGS sequence"/>
</dbReference>
<organism evidence="1 2">
    <name type="scientific">Actinocrinis puniceicyclus</name>
    <dbReference type="NCBI Taxonomy" id="977794"/>
    <lineage>
        <taxon>Bacteria</taxon>
        <taxon>Bacillati</taxon>
        <taxon>Actinomycetota</taxon>
        <taxon>Actinomycetes</taxon>
        <taxon>Catenulisporales</taxon>
        <taxon>Actinospicaceae</taxon>
        <taxon>Actinocrinis</taxon>
    </lineage>
</organism>
<accession>A0A8J7WT20</accession>
<proteinExistence type="predicted"/>
<protein>
    <submittedName>
        <fullName evidence="1">Uncharacterized protein</fullName>
    </submittedName>
</protein>